<gene>
    <name evidence="1" type="ORF">RRG08_031820</name>
</gene>
<accession>A0AAE0Y636</accession>
<dbReference type="EMBL" id="JAWDGP010006875">
    <property type="protein sequence ID" value="KAK3733881.1"/>
    <property type="molecule type" value="Genomic_DNA"/>
</dbReference>
<reference evidence="1" key="1">
    <citation type="journal article" date="2023" name="G3 (Bethesda)">
        <title>A reference genome for the long-term kleptoplast-retaining sea slug Elysia crispata morphotype clarki.</title>
        <authorList>
            <person name="Eastman K.E."/>
            <person name="Pendleton A.L."/>
            <person name="Shaikh M.A."/>
            <person name="Suttiyut T."/>
            <person name="Ogas R."/>
            <person name="Tomko P."/>
            <person name="Gavelis G."/>
            <person name="Widhalm J.R."/>
            <person name="Wisecaver J.H."/>
        </authorList>
    </citation>
    <scope>NUCLEOTIDE SEQUENCE</scope>
    <source>
        <strain evidence="1">ECLA1</strain>
    </source>
</reference>
<keyword evidence="2" id="KW-1185">Reference proteome</keyword>
<proteinExistence type="predicted"/>
<organism evidence="1 2">
    <name type="scientific">Elysia crispata</name>
    <name type="common">lettuce slug</name>
    <dbReference type="NCBI Taxonomy" id="231223"/>
    <lineage>
        <taxon>Eukaryota</taxon>
        <taxon>Metazoa</taxon>
        <taxon>Spiralia</taxon>
        <taxon>Lophotrochozoa</taxon>
        <taxon>Mollusca</taxon>
        <taxon>Gastropoda</taxon>
        <taxon>Heterobranchia</taxon>
        <taxon>Euthyneura</taxon>
        <taxon>Panpulmonata</taxon>
        <taxon>Sacoglossa</taxon>
        <taxon>Placobranchoidea</taxon>
        <taxon>Plakobranchidae</taxon>
        <taxon>Elysia</taxon>
    </lineage>
</organism>
<dbReference type="AlphaFoldDB" id="A0AAE0Y636"/>
<comment type="caution">
    <text evidence="1">The sequence shown here is derived from an EMBL/GenBank/DDBJ whole genome shotgun (WGS) entry which is preliminary data.</text>
</comment>
<sequence>METKGLFYFLPVRAKTPVREQRMLAGHFRRWRQDLLTWTGGPAGMWLVDLRQVINVKAFACFCRRLRSEKAASQYSCGPSQVAQPVCVVLPAFSSALRTLIISQGSSQCEERLFLSIAWSSPRGQNCKKPFGGRWSEQGGEADRQFWGTLQGSQAFRERQGTRAAHFAYVSSSL</sequence>
<name>A0AAE0Y636_9GAST</name>
<protein>
    <submittedName>
        <fullName evidence="1">Uncharacterized protein</fullName>
    </submittedName>
</protein>
<evidence type="ECO:0000313" key="2">
    <source>
        <dbReference type="Proteomes" id="UP001283361"/>
    </source>
</evidence>
<evidence type="ECO:0000313" key="1">
    <source>
        <dbReference type="EMBL" id="KAK3733881.1"/>
    </source>
</evidence>
<dbReference type="Proteomes" id="UP001283361">
    <property type="component" value="Unassembled WGS sequence"/>
</dbReference>